<keyword evidence="5 7" id="KW-1133">Transmembrane helix</keyword>
<keyword evidence="4 7" id="KW-0812">Transmembrane</keyword>
<dbReference type="PROSITE" id="PS50928">
    <property type="entry name" value="ABC_TM1"/>
    <property type="match status" value="1"/>
</dbReference>
<dbReference type="PANTHER" id="PTHR43744:SF9">
    <property type="entry name" value="POLYGALACTURONAN_RHAMNOGALACTURONAN TRANSPORT SYSTEM PERMEASE PROTEIN YTCP"/>
    <property type="match status" value="1"/>
</dbReference>
<comment type="subcellular location">
    <subcellularLocation>
        <location evidence="1 7">Cell membrane</location>
        <topology evidence="1 7">Multi-pass membrane protein</topology>
    </subcellularLocation>
</comment>
<proteinExistence type="inferred from homology"/>
<dbReference type="PANTHER" id="PTHR43744">
    <property type="entry name" value="ABC TRANSPORTER PERMEASE PROTEIN MG189-RELATED-RELATED"/>
    <property type="match status" value="1"/>
</dbReference>
<feature type="transmembrane region" description="Helical" evidence="7">
    <location>
        <begin position="159"/>
        <end position="180"/>
    </location>
</feature>
<evidence type="ECO:0000256" key="6">
    <source>
        <dbReference type="ARBA" id="ARBA00023136"/>
    </source>
</evidence>
<evidence type="ECO:0000256" key="4">
    <source>
        <dbReference type="ARBA" id="ARBA00022692"/>
    </source>
</evidence>
<keyword evidence="2 7" id="KW-0813">Transport</keyword>
<feature type="transmembrane region" description="Helical" evidence="7">
    <location>
        <begin position="127"/>
        <end position="147"/>
    </location>
</feature>
<keyword evidence="10" id="KW-1185">Reference proteome</keyword>
<dbReference type="Pfam" id="PF00528">
    <property type="entry name" value="BPD_transp_1"/>
    <property type="match status" value="1"/>
</dbReference>
<dbReference type="EMBL" id="JALQCY010000001">
    <property type="protein sequence ID" value="MCK9792872.1"/>
    <property type="molecule type" value="Genomic_DNA"/>
</dbReference>
<accession>A0ABT0J070</accession>
<feature type="transmembrane region" description="Helical" evidence="7">
    <location>
        <begin position="201"/>
        <end position="223"/>
    </location>
</feature>
<keyword evidence="3" id="KW-1003">Cell membrane</keyword>
<dbReference type="InterPro" id="IPR035906">
    <property type="entry name" value="MetI-like_sf"/>
</dbReference>
<feature type="transmembrane region" description="Helical" evidence="7">
    <location>
        <begin position="31"/>
        <end position="49"/>
    </location>
</feature>
<feature type="transmembrane region" description="Helical" evidence="7">
    <location>
        <begin position="96"/>
        <end position="115"/>
    </location>
</feature>
<dbReference type="InterPro" id="IPR000515">
    <property type="entry name" value="MetI-like"/>
</dbReference>
<evidence type="ECO:0000259" key="8">
    <source>
        <dbReference type="PROSITE" id="PS50928"/>
    </source>
</evidence>
<dbReference type="Proteomes" id="UP001651050">
    <property type="component" value="Unassembled WGS sequence"/>
</dbReference>
<evidence type="ECO:0000313" key="10">
    <source>
        <dbReference type="Proteomes" id="UP001651050"/>
    </source>
</evidence>
<dbReference type="RefSeq" id="WP_416342716.1">
    <property type="nucleotide sequence ID" value="NZ_JALQCY010000001.1"/>
</dbReference>
<comment type="similarity">
    <text evidence="7">Belongs to the binding-protein-dependent transport system permease family.</text>
</comment>
<feature type="domain" description="ABC transmembrane type-1" evidence="8">
    <location>
        <begin position="92"/>
        <end position="285"/>
    </location>
</feature>
<evidence type="ECO:0000256" key="7">
    <source>
        <dbReference type="RuleBase" id="RU363032"/>
    </source>
</evidence>
<dbReference type="SUPFAM" id="SSF161098">
    <property type="entry name" value="MetI-like"/>
    <property type="match status" value="1"/>
</dbReference>
<name>A0ABT0J070_9MICO</name>
<evidence type="ECO:0000256" key="1">
    <source>
        <dbReference type="ARBA" id="ARBA00004651"/>
    </source>
</evidence>
<feature type="transmembrane region" description="Helical" evidence="7">
    <location>
        <begin position="273"/>
        <end position="292"/>
    </location>
</feature>
<dbReference type="Gene3D" id="1.10.3720.10">
    <property type="entry name" value="MetI-like"/>
    <property type="match status" value="1"/>
</dbReference>
<gene>
    <name evidence="9" type="ORF">M1843_03805</name>
</gene>
<evidence type="ECO:0000256" key="3">
    <source>
        <dbReference type="ARBA" id="ARBA00022475"/>
    </source>
</evidence>
<reference evidence="9 10" key="1">
    <citation type="submission" date="2022-02" db="EMBL/GenBank/DDBJ databases">
        <title>The car tank lid bacteriome: a reservoir of bacteria with potential in bioremediation of fuel.</title>
        <authorList>
            <person name="Vidal-Verdu A."/>
            <person name="Gomez-Martinez D."/>
            <person name="Latorre-Perez A."/>
            <person name="Pereto J."/>
            <person name="Porcar M."/>
        </authorList>
    </citation>
    <scope>NUCLEOTIDE SEQUENCE [LARGE SCALE GENOMIC DNA]</scope>
    <source>
        <strain evidence="9 10">4D.3</strain>
    </source>
</reference>
<evidence type="ECO:0000313" key="9">
    <source>
        <dbReference type="EMBL" id="MCK9792872.1"/>
    </source>
</evidence>
<dbReference type="CDD" id="cd06261">
    <property type="entry name" value="TM_PBP2"/>
    <property type="match status" value="1"/>
</dbReference>
<comment type="caution">
    <text evidence="9">The sequence shown here is derived from an EMBL/GenBank/DDBJ whole genome shotgun (WGS) entry which is preliminary data.</text>
</comment>
<keyword evidence="6 7" id="KW-0472">Membrane</keyword>
<sequence length="307" mass="33848">MVTETSTPDLAAVRSEPTTIKDTPGYRAFRVANLVALLIVCAVTLYPFVNLVAKAFSSEGFISAGEVNLLPRGFNVETFEVVMADSMFWINYKNTVVYTVVGTFISMALTTPYAYALSRQHLKGRSFFIGIAVFTMFFSGGLIPNYILVADVLNMRNTLWAIVLPGAISVFNLLVMKSFFENFPTELEEAAAIDGLTTYGVFFRIVLPLSKAVLATMTLFYAVSLWNSWFSSFLYLDQKELFPVTVYLRNLIAAASSPTAAEGLDTIQVGANIQSVTMLLTVLPIVCFYPFIQRYFVSGVMLGSVKG</sequence>
<evidence type="ECO:0000256" key="2">
    <source>
        <dbReference type="ARBA" id="ARBA00022448"/>
    </source>
</evidence>
<evidence type="ECO:0000256" key="5">
    <source>
        <dbReference type="ARBA" id="ARBA00022989"/>
    </source>
</evidence>
<organism evidence="9 10">
    <name type="scientific">Isoptericola peretonis</name>
    <dbReference type="NCBI Taxonomy" id="2918523"/>
    <lineage>
        <taxon>Bacteria</taxon>
        <taxon>Bacillati</taxon>
        <taxon>Actinomycetota</taxon>
        <taxon>Actinomycetes</taxon>
        <taxon>Micrococcales</taxon>
        <taxon>Promicromonosporaceae</taxon>
        <taxon>Isoptericola</taxon>
    </lineage>
</organism>
<protein>
    <submittedName>
        <fullName evidence="9">Carbohydrate ABC transporter permease</fullName>
    </submittedName>
</protein>